<reference evidence="1 2" key="1">
    <citation type="submission" date="2020-04" db="EMBL/GenBank/DDBJ databases">
        <title>Perkinsus chesapeaki whole genome sequence.</title>
        <authorList>
            <person name="Bogema D.R."/>
        </authorList>
    </citation>
    <scope>NUCLEOTIDE SEQUENCE [LARGE SCALE GENOMIC DNA]</scope>
    <source>
        <strain evidence="1">ATCC PRA-425</strain>
    </source>
</reference>
<name>A0A7J6LDW6_PERCH</name>
<comment type="caution">
    <text evidence="1">The sequence shown here is derived from an EMBL/GenBank/DDBJ whole genome shotgun (WGS) entry which is preliminary data.</text>
</comment>
<dbReference type="Proteomes" id="UP000591131">
    <property type="component" value="Unassembled WGS sequence"/>
</dbReference>
<keyword evidence="2" id="KW-1185">Reference proteome</keyword>
<evidence type="ECO:0000313" key="1">
    <source>
        <dbReference type="EMBL" id="KAF4657170.1"/>
    </source>
</evidence>
<dbReference type="EMBL" id="JAAPAO010000556">
    <property type="protein sequence ID" value="KAF4657170.1"/>
    <property type="molecule type" value="Genomic_DNA"/>
</dbReference>
<gene>
    <name evidence="1" type="ORF">FOL47_008565</name>
</gene>
<accession>A0A7J6LDW6</accession>
<protein>
    <submittedName>
        <fullName evidence="1">Uncharacterized protein</fullName>
    </submittedName>
</protein>
<organism evidence="1 2">
    <name type="scientific">Perkinsus chesapeaki</name>
    <name type="common">Clam parasite</name>
    <name type="synonym">Perkinsus andrewsi</name>
    <dbReference type="NCBI Taxonomy" id="330153"/>
    <lineage>
        <taxon>Eukaryota</taxon>
        <taxon>Sar</taxon>
        <taxon>Alveolata</taxon>
        <taxon>Perkinsozoa</taxon>
        <taxon>Perkinsea</taxon>
        <taxon>Perkinsida</taxon>
        <taxon>Perkinsidae</taxon>
        <taxon>Perkinsus</taxon>
    </lineage>
</organism>
<proteinExistence type="predicted"/>
<sequence length="367" mass="41190">MRPDRPNKRVVLIVTLPITESPHSTLRLGGFIRALTSLVPDFPSRLDHFRALTKAACDSVDAKIILDTDEGIEDTPIGSLPTFRLLHKKVDQRSAAPRLPVYLATGEAKRQAVESSPTATFYRSPLAHLIREEICEPAALQLFYEFRGPLKEIFLKYAVKPEEHGGAFTLDKRAWGKLAEDYGLISRRGRGLIARWIFEEAFDAVSCRCDELSIPLSGFVEAVATAFFWHLRLSICSIQAEASALEKALFTLAFLHSSRQDSVDCLVGDKIDVDELDRQLVEDPSQVQGVAPCVWCYPVLGRLALETFHNGALLLSEVSTRYPEIRPHLERLPKLNASDQEILEWYRSLALEMPLHEDMAAQANITR</sequence>
<evidence type="ECO:0000313" key="2">
    <source>
        <dbReference type="Proteomes" id="UP000591131"/>
    </source>
</evidence>
<dbReference type="OrthoDB" id="10309059at2759"/>
<dbReference type="AlphaFoldDB" id="A0A7J6LDW6"/>